<dbReference type="AlphaFoldDB" id="X0RS97"/>
<dbReference type="Pfam" id="PF07662">
    <property type="entry name" value="Nucleos_tra2_C"/>
    <property type="match status" value="1"/>
</dbReference>
<dbReference type="EMBL" id="BARS01000089">
    <property type="protein sequence ID" value="GAF71633.1"/>
    <property type="molecule type" value="Genomic_DNA"/>
</dbReference>
<dbReference type="InterPro" id="IPR008276">
    <property type="entry name" value="C_nuclsd_transpt"/>
</dbReference>
<dbReference type="GO" id="GO:0005886">
    <property type="term" value="C:plasma membrane"/>
    <property type="evidence" value="ECO:0007669"/>
    <property type="project" value="TreeGrafter"/>
</dbReference>
<feature type="transmembrane region" description="Helical" evidence="1">
    <location>
        <begin position="94"/>
        <end position="118"/>
    </location>
</feature>
<feature type="transmembrane region" description="Helical" evidence="1">
    <location>
        <begin position="230"/>
        <end position="251"/>
    </location>
</feature>
<dbReference type="PANTHER" id="PTHR10590:SF4">
    <property type="entry name" value="SOLUTE CARRIER FAMILY 28 MEMBER 3"/>
    <property type="match status" value="1"/>
</dbReference>
<feature type="domain" description="Concentrative nucleoside transporter C-terminal" evidence="2">
    <location>
        <begin position="37"/>
        <end position="248"/>
    </location>
</feature>
<feature type="transmembrane region" description="Helical" evidence="1">
    <location>
        <begin position="6"/>
        <end position="26"/>
    </location>
</feature>
<sequence>NSEICTILTAGMATVASNVLALYVFSLKAQFPTIAGHLVSASLLSAPAALVMSKIIFPEKQSPETLGVHVRPFYEKEKSLFEAIINGANSGVKMIVGIVALLIAVLGLVALVDLLLSTLGTKVFGLENELSLKAFFGYVFYPFTLILGVPASDAGIVSKIIGERLIVTEVVAYKDLAVALEQNLLQHERSAVITTYALCGFAHLASMAIFVGGISALAPDKIRNIGGVAFRALLAATLACLLTACVAGTFFTKGSILLGT</sequence>
<keyword evidence="1" id="KW-0472">Membrane</keyword>
<evidence type="ECO:0000313" key="3">
    <source>
        <dbReference type="EMBL" id="GAF71633.1"/>
    </source>
</evidence>
<feature type="transmembrane region" description="Helical" evidence="1">
    <location>
        <begin position="193"/>
        <end position="218"/>
    </location>
</feature>
<protein>
    <recommendedName>
        <fullName evidence="2">Concentrative nucleoside transporter C-terminal domain-containing protein</fullName>
    </recommendedName>
</protein>
<accession>X0RS97</accession>
<dbReference type="GO" id="GO:0005415">
    <property type="term" value="F:nucleoside:sodium symporter activity"/>
    <property type="evidence" value="ECO:0007669"/>
    <property type="project" value="TreeGrafter"/>
</dbReference>
<evidence type="ECO:0000256" key="1">
    <source>
        <dbReference type="SAM" id="Phobius"/>
    </source>
</evidence>
<evidence type="ECO:0000259" key="2">
    <source>
        <dbReference type="Pfam" id="PF07662"/>
    </source>
</evidence>
<name>X0RS97_9ZZZZ</name>
<dbReference type="PANTHER" id="PTHR10590">
    <property type="entry name" value="SODIUM/NUCLEOSIDE COTRANSPORTER"/>
    <property type="match status" value="1"/>
</dbReference>
<feature type="transmembrane region" description="Helical" evidence="1">
    <location>
        <begin position="130"/>
        <end position="149"/>
    </location>
</feature>
<keyword evidence="1" id="KW-1133">Transmembrane helix</keyword>
<feature type="non-terminal residue" evidence="3">
    <location>
        <position position="1"/>
    </location>
</feature>
<reference evidence="3" key="1">
    <citation type="journal article" date="2014" name="Front. Microbiol.">
        <title>High frequency of phylogenetically diverse reductive dehalogenase-homologous genes in deep subseafloor sedimentary metagenomes.</title>
        <authorList>
            <person name="Kawai M."/>
            <person name="Futagami T."/>
            <person name="Toyoda A."/>
            <person name="Takaki Y."/>
            <person name="Nishi S."/>
            <person name="Hori S."/>
            <person name="Arai W."/>
            <person name="Tsubouchi T."/>
            <person name="Morono Y."/>
            <person name="Uchiyama I."/>
            <person name="Ito T."/>
            <person name="Fujiyama A."/>
            <person name="Inagaki F."/>
            <person name="Takami H."/>
        </authorList>
    </citation>
    <scope>NUCLEOTIDE SEQUENCE</scope>
    <source>
        <strain evidence="3">Expedition CK06-06</strain>
    </source>
</reference>
<dbReference type="InterPro" id="IPR011657">
    <property type="entry name" value="CNT_C_dom"/>
</dbReference>
<organism evidence="3">
    <name type="scientific">marine sediment metagenome</name>
    <dbReference type="NCBI Taxonomy" id="412755"/>
    <lineage>
        <taxon>unclassified sequences</taxon>
        <taxon>metagenomes</taxon>
        <taxon>ecological metagenomes</taxon>
    </lineage>
</organism>
<gene>
    <name evidence="3" type="ORF">S01H1_00270</name>
</gene>
<keyword evidence="1" id="KW-0812">Transmembrane</keyword>
<comment type="caution">
    <text evidence="3">The sequence shown here is derived from an EMBL/GenBank/DDBJ whole genome shotgun (WGS) entry which is preliminary data.</text>
</comment>
<proteinExistence type="predicted"/>